<reference evidence="1 2" key="1">
    <citation type="submission" date="2017-02" db="EMBL/GenBank/DDBJ databases">
        <title>Genome sequence of the nitrite-oxidizing bacterium Nitrobacter vulgaris strain Ab1.</title>
        <authorList>
            <person name="Mellbye B.L."/>
            <person name="Davis E.W."/>
            <person name="Spieck E."/>
            <person name="Chang J.H."/>
            <person name="Bottomley P.J."/>
            <person name="Sayavedra-Soto L.A."/>
        </authorList>
    </citation>
    <scope>NUCLEOTIDE SEQUENCE [LARGE SCALE GENOMIC DNA]</scope>
    <source>
        <strain evidence="1 2">Ab1</strain>
    </source>
</reference>
<evidence type="ECO:0000313" key="1">
    <source>
        <dbReference type="EMBL" id="OPH84438.1"/>
    </source>
</evidence>
<dbReference type="AlphaFoldDB" id="A0A1V4I2I8"/>
<dbReference type="Proteomes" id="UP000189940">
    <property type="component" value="Unassembled WGS sequence"/>
</dbReference>
<protein>
    <submittedName>
        <fullName evidence="1">Uncharacterized protein</fullName>
    </submittedName>
</protein>
<dbReference type="EMBL" id="MWPQ01000004">
    <property type="protein sequence ID" value="OPH84438.1"/>
    <property type="molecule type" value="Genomic_DNA"/>
</dbReference>
<organism evidence="1 2">
    <name type="scientific">Nitrobacter vulgaris</name>
    <dbReference type="NCBI Taxonomy" id="29421"/>
    <lineage>
        <taxon>Bacteria</taxon>
        <taxon>Pseudomonadati</taxon>
        <taxon>Pseudomonadota</taxon>
        <taxon>Alphaproteobacteria</taxon>
        <taxon>Hyphomicrobiales</taxon>
        <taxon>Nitrobacteraceae</taxon>
        <taxon>Nitrobacter</taxon>
    </lineage>
</organism>
<evidence type="ECO:0000313" key="2">
    <source>
        <dbReference type="Proteomes" id="UP000189940"/>
    </source>
</evidence>
<proteinExistence type="predicted"/>
<comment type="caution">
    <text evidence="1">The sequence shown here is derived from an EMBL/GenBank/DDBJ whole genome shotgun (WGS) entry which is preliminary data.</text>
</comment>
<keyword evidence="2" id="KW-1185">Reference proteome</keyword>
<dbReference type="RefSeq" id="WP_079445333.1">
    <property type="nucleotide sequence ID" value="NZ_MWPQ01000004.1"/>
</dbReference>
<gene>
    <name evidence="1" type="ORF">B2M20_01475</name>
</gene>
<name>A0A1V4I2I8_NITVU</name>
<accession>A0A1V4I2I8</accession>
<sequence>MAETVKEDAVEEIFDRKEVRESLRFLNVKALHPPGGIGTLATFEVELADLLRMRGCRLRRKSDGSLALNAGLLEGGGGFAFDLRPWLRRAIVGGAVEALRGKLQKDLVALEKDTARAEEADVPAYVAGLDVAALPEQLMRAVRA</sequence>